<comment type="similarity">
    <text evidence="2">Belongs to the cyclic nucleotide phosphodiesterase family.</text>
</comment>
<evidence type="ECO:0000313" key="12">
    <source>
        <dbReference type="Proteomes" id="UP000192223"/>
    </source>
</evidence>
<protein>
    <recommendedName>
        <fullName evidence="3">3',5'-cyclic-GMP phosphodiesterase</fullName>
        <ecNumber evidence="3">3.1.4.35</ecNumber>
    </recommendedName>
</protein>
<keyword evidence="12" id="KW-1185">Reference proteome</keyword>
<dbReference type="Gene3D" id="1.10.1300.10">
    <property type="entry name" value="3'5'-cyclic nucleotide phosphodiesterase, catalytic domain"/>
    <property type="match status" value="1"/>
</dbReference>
<dbReference type="InterPro" id="IPR029016">
    <property type="entry name" value="GAF-like_dom_sf"/>
</dbReference>
<dbReference type="STRING" id="224129.A0A1W4WWH4"/>
<dbReference type="InterPro" id="IPR023088">
    <property type="entry name" value="PDEase"/>
</dbReference>
<dbReference type="CDD" id="cd00077">
    <property type="entry name" value="HDc"/>
    <property type="match status" value="1"/>
</dbReference>
<dbReference type="SMART" id="SM00065">
    <property type="entry name" value="GAF"/>
    <property type="match status" value="2"/>
</dbReference>
<dbReference type="InParanoid" id="A0A1W4WWH4"/>
<feature type="binding site" evidence="8">
    <location>
        <position position="648"/>
    </location>
    <ligand>
        <name>AMP</name>
        <dbReference type="ChEBI" id="CHEBI:456215"/>
    </ligand>
</feature>
<evidence type="ECO:0000256" key="10">
    <source>
        <dbReference type="SAM" id="MobiDB-lite"/>
    </source>
</evidence>
<dbReference type="PRINTS" id="PR00387">
    <property type="entry name" value="PDIESTERASE1"/>
</dbReference>
<dbReference type="GO" id="GO:0046872">
    <property type="term" value="F:metal ion binding"/>
    <property type="evidence" value="ECO:0007669"/>
    <property type="project" value="UniProtKB-KW"/>
</dbReference>
<dbReference type="InterPro" id="IPR003018">
    <property type="entry name" value="GAF"/>
</dbReference>
<dbReference type="GO" id="GO:0047555">
    <property type="term" value="F:3',5'-cyclic-GMP phosphodiesterase activity"/>
    <property type="evidence" value="ECO:0007669"/>
    <property type="project" value="UniProtKB-EC"/>
</dbReference>
<evidence type="ECO:0000256" key="1">
    <source>
        <dbReference type="ARBA" id="ARBA00001968"/>
    </source>
</evidence>
<feature type="binding site" evidence="9">
    <location>
        <position position="505"/>
    </location>
    <ligand>
        <name>Zn(2+)</name>
        <dbReference type="ChEBI" id="CHEBI:29105"/>
        <label>1</label>
    </ligand>
</feature>
<evidence type="ECO:0000256" key="8">
    <source>
        <dbReference type="PIRSR" id="PIRSR623088-2"/>
    </source>
</evidence>
<sequence>MEAESSEIMDTEKMEKKKQATKIDFSTSDKATKRVIAPFVKIFRKKRKAKAIEEEEDVDAPKYVFPYKRPSVLIHHMSGFLSENLDLSSLLHDTANVLKNAVRAKGVLLYLIEDDEIYLSHKSYQNERLKQKWKIGPGSIAAAYVAFTKRVTIVDDILTDMRFDNSSQSRDETMKSVLCVPIVTPDEECFSVLELFRDIEQPVFDAQDINTVLVTTGWIGAAVQQNQMRLLLQKKMELHQFFLKLIMWFSESALPEMNVIQEILSFVKHTLGAEKGILYKFVKFGTETCSYLYEETPDHKLTKKVLSLKYFEEAGLVNNIIQSRKIYNITDPNDPIFKKFSEQKVGSINRAMLCLPIISYGEVIAIFMLLNKVGWDHFTKADEKLAELLGTYTAMAMKHSEVVLSGIKADYEKEDVSDLINYHIKACEHDRKHYLEKMEGVILPNNFREFSWYIELDDFDNIPRYALYMIERVCGDFDVNSEQMMDFILSLRKNYRKNPYHNFEHAFNVCHCVYNVLRRNMLDFKPIERKALIIAALSHDVDSLALTNNFLVLTDHLWSKLYTTSPSESHHSQIALRMLKNFNIFYGMDSDSYELFTKQVKENIISTDVFVFFNVKLKLEVICEHELYQAENDVHRSYLRSMLMTAGDLSMYCKSFHVCKRLVDLLLSEYYHQGDLEREMGFIPLALYDRYQSHKVSVEQVKFLKFVGLPCFNLLKIILPNTSALYDSCMVLLKQWEEIDEYKNQKTWKQDESIFCNKGSDVGES</sequence>
<dbReference type="PROSITE" id="PS51845">
    <property type="entry name" value="PDEASE_I_2"/>
    <property type="match status" value="1"/>
</dbReference>
<keyword evidence="6" id="KW-0378">Hydrolase</keyword>
<dbReference type="InterPro" id="IPR002073">
    <property type="entry name" value="PDEase_catalytic_dom"/>
</dbReference>
<evidence type="ECO:0000256" key="4">
    <source>
        <dbReference type="ARBA" id="ARBA00022535"/>
    </source>
</evidence>
<evidence type="ECO:0000256" key="9">
    <source>
        <dbReference type="PIRSR" id="PIRSR623088-3"/>
    </source>
</evidence>
<evidence type="ECO:0000259" key="11">
    <source>
        <dbReference type="PROSITE" id="PS51845"/>
    </source>
</evidence>
<evidence type="ECO:0000256" key="3">
    <source>
        <dbReference type="ARBA" id="ARBA00012319"/>
    </source>
</evidence>
<dbReference type="Gene3D" id="3.30.450.40">
    <property type="match status" value="2"/>
</dbReference>
<dbReference type="RefSeq" id="XP_018324862.1">
    <property type="nucleotide sequence ID" value="XM_018469360.2"/>
</dbReference>
<feature type="binding site" evidence="9">
    <location>
        <position position="540"/>
    </location>
    <ligand>
        <name>Zn(2+)</name>
        <dbReference type="ChEBI" id="CHEBI:29105"/>
        <label>2</label>
    </ligand>
</feature>
<feature type="domain" description="PDEase" evidence="11">
    <location>
        <begin position="427"/>
        <end position="743"/>
    </location>
</feature>
<dbReference type="OrthoDB" id="546632at2759"/>
<feature type="region of interest" description="Disordered" evidence="10">
    <location>
        <begin position="1"/>
        <end position="23"/>
    </location>
</feature>
<feature type="binding site" evidence="8">
    <location>
        <position position="700"/>
    </location>
    <ligand>
        <name>AMP</name>
        <dbReference type="ChEBI" id="CHEBI:456215"/>
    </ligand>
</feature>
<dbReference type="Pfam" id="PF00233">
    <property type="entry name" value="PDEase_I"/>
    <property type="match status" value="1"/>
</dbReference>
<dbReference type="SUPFAM" id="SSF109604">
    <property type="entry name" value="HD-domain/PDEase-like"/>
    <property type="match status" value="1"/>
</dbReference>
<evidence type="ECO:0000256" key="6">
    <source>
        <dbReference type="ARBA" id="ARBA00022801"/>
    </source>
</evidence>
<feature type="binding site" evidence="8">
    <location>
        <position position="540"/>
    </location>
    <ligand>
        <name>AMP</name>
        <dbReference type="ChEBI" id="CHEBI:456215"/>
    </ligand>
</feature>
<comment type="cofactor">
    <cofactor evidence="1">
        <name>a divalent metal cation</name>
        <dbReference type="ChEBI" id="CHEBI:60240"/>
    </cofactor>
</comment>
<dbReference type="GeneID" id="108736785"/>
<feature type="binding site" evidence="9">
    <location>
        <position position="540"/>
    </location>
    <ligand>
        <name>Zn(2+)</name>
        <dbReference type="ChEBI" id="CHEBI:29105"/>
        <label>1</label>
    </ligand>
</feature>
<feature type="binding site" evidence="8">
    <location>
        <begin position="501"/>
        <end position="505"/>
    </location>
    <ligand>
        <name>AMP</name>
        <dbReference type="ChEBI" id="CHEBI:456215"/>
    </ligand>
</feature>
<dbReference type="AlphaFoldDB" id="A0A1W4WWH4"/>
<dbReference type="SUPFAM" id="SSF55781">
    <property type="entry name" value="GAF domain-like"/>
    <property type="match status" value="2"/>
</dbReference>
<feature type="active site" description="Proton donor" evidence="7">
    <location>
        <position position="501"/>
    </location>
</feature>
<reference evidence="13" key="1">
    <citation type="submission" date="2025-08" db="UniProtKB">
        <authorList>
            <consortium name="RefSeq"/>
        </authorList>
    </citation>
    <scope>IDENTIFICATION</scope>
    <source>
        <tissue evidence="13">Entire body</tissue>
    </source>
</reference>
<organism evidence="12 13">
    <name type="scientific">Agrilus planipennis</name>
    <name type="common">Emerald ash borer</name>
    <name type="synonym">Agrilus marcopoli</name>
    <dbReference type="NCBI Taxonomy" id="224129"/>
    <lineage>
        <taxon>Eukaryota</taxon>
        <taxon>Metazoa</taxon>
        <taxon>Ecdysozoa</taxon>
        <taxon>Arthropoda</taxon>
        <taxon>Hexapoda</taxon>
        <taxon>Insecta</taxon>
        <taxon>Pterygota</taxon>
        <taxon>Neoptera</taxon>
        <taxon>Endopterygota</taxon>
        <taxon>Coleoptera</taxon>
        <taxon>Polyphaga</taxon>
        <taxon>Elateriformia</taxon>
        <taxon>Buprestoidea</taxon>
        <taxon>Buprestidae</taxon>
        <taxon>Agrilinae</taxon>
        <taxon>Agrilus</taxon>
    </lineage>
</organism>
<dbReference type="GO" id="GO:0007165">
    <property type="term" value="P:signal transduction"/>
    <property type="evidence" value="ECO:0007669"/>
    <property type="project" value="InterPro"/>
</dbReference>
<dbReference type="KEGG" id="apln:108736785"/>
<dbReference type="InterPro" id="IPR036971">
    <property type="entry name" value="PDEase_catalytic_dom_sf"/>
</dbReference>
<dbReference type="PANTHER" id="PTHR11347">
    <property type="entry name" value="CYCLIC NUCLEOTIDE PHOSPHODIESTERASE"/>
    <property type="match status" value="1"/>
</dbReference>
<keyword evidence="5 9" id="KW-0479">Metal-binding</keyword>
<name>A0A1W4WWH4_AGRPL</name>
<accession>A0A1W4WWH4</accession>
<evidence type="ECO:0000256" key="5">
    <source>
        <dbReference type="ARBA" id="ARBA00022723"/>
    </source>
</evidence>
<dbReference type="Pfam" id="PF01590">
    <property type="entry name" value="GAF"/>
    <property type="match status" value="2"/>
</dbReference>
<dbReference type="EC" id="3.1.4.35" evidence="3"/>
<feature type="binding site" evidence="9">
    <location>
        <position position="648"/>
    </location>
    <ligand>
        <name>Zn(2+)</name>
        <dbReference type="ChEBI" id="CHEBI:29105"/>
        <label>1</label>
    </ligand>
</feature>
<feature type="binding site" evidence="9">
    <location>
        <position position="539"/>
    </location>
    <ligand>
        <name>Zn(2+)</name>
        <dbReference type="ChEBI" id="CHEBI:29105"/>
        <label>1</label>
    </ligand>
</feature>
<evidence type="ECO:0000256" key="7">
    <source>
        <dbReference type="PIRSR" id="PIRSR623088-1"/>
    </source>
</evidence>
<gene>
    <name evidence="13" type="primary">LOC108736785</name>
</gene>
<proteinExistence type="inferred from homology"/>
<dbReference type="InterPro" id="IPR003607">
    <property type="entry name" value="HD/PDEase_dom"/>
</dbReference>
<keyword evidence="4" id="KW-0140">cGMP</keyword>
<dbReference type="Proteomes" id="UP000192223">
    <property type="component" value="Unplaced"/>
</dbReference>
<evidence type="ECO:0000313" key="13">
    <source>
        <dbReference type="RefSeq" id="XP_018324862.1"/>
    </source>
</evidence>
<evidence type="ECO:0000256" key="2">
    <source>
        <dbReference type="ARBA" id="ARBA00007648"/>
    </source>
</evidence>